<keyword evidence="4" id="KW-1185">Reference proteome</keyword>
<accession>A0A9X3I1J5</accession>
<dbReference type="InterPro" id="IPR050640">
    <property type="entry name" value="Bact_2-comp_sensor_kinase"/>
</dbReference>
<gene>
    <name evidence="3" type="ORF">OQ279_10185</name>
</gene>
<keyword evidence="1" id="KW-0812">Transmembrane</keyword>
<keyword evidence="1" id="KW-1133">Transmembrane helix</keyword>
<proteinExistence type="predicted"/>
<feature type="transmembrane region" description="Helical" evidence="1">
    <location>
        <begin position="82"/>
        <end position="101"/>
    </location>
</feature>
<name>A0A9X3I1J5_9FLAO</name>
<evidence type="ECO:0000313" key="4">
    <source>
        <dbReference type="Proteomes" id="UP001148482"/>
    </source>
</evidence>
<dbReference type="PANTHER" id="PTHR34220:SF7">
    <property type="entry name" value="SENSOR HISTIDINE KINASE YPDA"/>
    <property type="match status" value="1"/>
</dbReference>
<feature type="domain" description="Signal transduction histidine kinase internal region" evidence="2">
    <location>
        <begin position="168"/>
        <end position="245"/>
    </location>
</feature>
<feature type="transmembrane region" description="Helical" evidence="1">
    <location>
        <begin position="26"/>
        <end position="43"/>
    </location>
</feature>
<dbReference type="Pfam" id="PF06580">
    <property type="entry name" value="His_kinase"/>
    <property type="match status" value="1"/>
</dbReference>
<protein>
    <submittedName>
        <fullName evidence="3">Histidine kinase</fullName>
    </submittedName>
</protein>
<dbReference type="InterPro" id="IPR010559">
    <property type="entry name" value="Sig_transdc_His_kin_internal"/>
</dbReference>
<keyword evidence="1" id="KW-0472">Membrane</keyword>
<evidence type="ECO:0000256" key="1">
    <source>
        <dbReference type="SAM" id="Phobius"/>
    </source>
</evidence>
<dbReference type="InterPro" id="IPR036890">
    <property type="entry name" value="HATPase_C_sf"/>
</dbReference>
<organism evidence="3 4">
    <name type="scientific">Salinimicrobium profundisediminis</name>
    <dbReference type="NCBI Taxonomy" id="2994553"/>
    <lineage>
        <taxon>Bacteria</taxon>
        <taxon>Pseudomonadati</taxon>
        <taxon>Bacteroidota</taxon>
        <taxon>Flavobacteriia</taxon>
        <taxon>Flavobacteriales</taxon>
        <taxon>Flavobacteriaceae</taxon>
        <taxon>Salinimicrobium</taxon>
    </lineage>
</organism>
<evidence type="ECO:0000259" key="2">
    <source>
        <dbReference type="Pfam" id="PF06580"/>
    </source>
</evidence>
<evidence type="ECO:0000313" key="3">
    <source>
        <dbReference type="EMBL" id="MCX2838523.1"/>
    </source>
</evidence>
<dbReference type="GO" id="GO:0016020">
    <property type="term" value="C:membrane"/>
    <property type="evidence" value="ECO:0007669"/>
    <property type="project" value="InterPro"/>
</dbReference>
<reference evidence="3" key="1">
    <citation type="submission" date="2022-11" db="EMBL/GenBank/DDBJ databases">
        <title>Salinimicrobium profundisediminis sp. nov., isolated from deep-sea sediment of the Mariana Trench.</title>
        <authorList>
            <person name="Fu H."/>
        </authorList>
    </citation>
    <scope>NUCLEOTIDE SEQUENCE</scope>
    <source>
        <strain evidence="3">MT39</strain>
    </source>
</reference>
<keyword evidence="3" id="KW-0808">Transferase</keyword>
<dbReference type="GO" id="GO:0000155">
    <property type="term" value="F:phosphorelay sensor kinase activity"/>
    <property type="evidence" value="ECO:0007669"/>
    <property type="project" value="InterPro"/>
</dbReference>
<dbReference type="AlphaFoldDB" id="A0A9X3I1J5"/>
<feature type="transmembrane region" description="Helical" evidence="1">
    <location>
        <begin position="125"/>
        <end position="147"/>
    </location>
</feature>
<dbReference type="EMBL" id="JAPJDA010000015">
    <property type="protein sequence ID" value="MCX2838523.1"/>
    <property type="molecule type" value="Genomic_DNA"/>
</dbReference>
<comment type="caution">
    <text evidence="3">The sequence shown here is derived from an EMBL/GenBank/DDBJ whole genome shotgun (WGS) entry which is preliminary data.</text>
</comment>
<keyword evidence="3" id="KW-0418">Kinase</keyword>
<dbReference type="Gene3D" id="3.30.565.10">
    <property type="entry name" value="Histidine kinase-like ATPase, C-terminal domain"/>
    <property type="match status" value="1"/>
</dbReference>
<feature type="transmembrane region" description="Helical" evidence="1">
    <location>
        <begin position="55"/>
        <end position="73"/>
    </location>
</feature>
<sequence length="360" mass="42188">MILQKHFDKVFNGTSDYYKIGPEHHVLFWFCYFVFNVLRWGSYYDDYLLSLKGNIIGFPIHMLLSYVTIYIFIPKFIEKRHFFSFAVSVILSIFLMVRVKFDLTSLLVSSNVWPEGPVETTTFSFNYVITMMLGEFYVISFVTALKITIDWMQESKRVAKLEKTQLETELKFLRSQISPHFFFNTLNNIYSLSLDKSVKASETILKLSELMRYLLYETNENKQDLQKEIICIQNYLDLEKIRYGDLLQVNMSITGDIEGKKVSSMLLIPFIENAIKHGANKTIGKTDIIITFTVQEDFLLFKIINTLPPQPSMVQFNQPGGIGIANVRKRLELAYSKDEFELQNYEEKNRYIVKLKLKLR</sequence>
<dbReference type="RefSeq" id="WP_266069768.1">
    <property type="nucleotide sequence ID" value="NZ_JAPJDA010000015.1"/>
</dbReference>
<dbReference type="PANTHER" id="PTHR34220">
    <property type="entry name" value="SENSOR HISTIDINE KINASE YPDA"/>
    <property type="match status" value="1"/>
</dbReference>
<dbReference type="Proteomes" id="UP001148482">
    <property type="component" value="Unassembled WGS sequence"/>
</dbReference>